<protein>
    <submittedName>
        <fullName evidence="1">Uncharacterized protein</fullName>
    </submittedName>
</protein>
<comment type="caution">
    <text evidence="1">The sequence shown here is derived from an EMBL/GenBank/DDBJ whole genome shotgun (WGS) entry which is preliminary data.</text>
</comment>
<sequence length="39" mass="4120">MSRIPASASGMLAAMPLSISSVRALTARRREVAYPSASR</sequence>
<dbReference type="EMBL" id="JADBEF010000001">
    <property type="protein sequence ID" value="MBE1565151.1"/>
    <property type="molecule type" value="Genomic_DNA"/>
</dbReference>
<keyword evidence="2" id="KW-1185">Reference proteome</keyword>
<organism evidence="1 2">
    <name type="scientific">Nonomuraea africana</name>
    <dbReference type="NCBI Taxonomy" id="46171"/>
    <lineage>
        <taxon>Bacteria</taxon>
        <taxon>Bacillati</taxon>
        <taxon>Actinomycetota</taxon>
        <taxon>Actinomycetes</taxon>
        <taxon>Streptosporangiales</taxon>
        <taxon>Streptosporangiaceae</taxon>
        <taxon>Nonomuraea</taxon>
    </lineage>
</organism>
<proteinExistence type="predicted"/>
<evidence type="ECO:0000313" key="1">
    <source>
        <dbReference type="EMBL" id="MBE1565151.1"/>
    </source>
</evidence>
<evidence type="ECO:0000313" key="2">
    <source>
        <dbReference type="Proteomes" id="UP000661607"/>
    </source>
</evidence>
<reference evidence="1 2" key="1">
    <citation type="submission" date="2020-10" db="EMBL/GenBank/DDBJ databases">
        <title>Sequencing the genomes of 1000 actinobacteria strains.</title>
        <authorList>
            <person name="Klenk H.-P."/>
        </authorList>
    </citation>
    <scope>NUCLEOTIDE SEQUENCE [LARGE SCALE GENOMIC DNA]</scope>
    <source>
        <strain evidence="1 2">DSM 43748</strain>
    </source>
</reference>
<gene>
    <name evidence="1" type="ORF">H4W81_007930</name>
</gene>
<accession>A0ABR9KTT4</accession>
<name>A0ABR9KTT4_9ACTN</name>
<dbReference type="Proteomes" id="UP000661607">
    <property type="component" value="Unassembled WGS sequence"/>
</dbReference>